<dbReference type="PANTHER" id="PTHR32439">
    <property type="entry name" value="FERREDOXIN--NITRITE REDUCTASE, CHLOROPLASTIC"/>
    <property type="match status" value="1"/>
</dbReference>
<evidence type="ECO:0000256" key="3">
    <source>
        <dbReference type="ARBA" id="ARBA00022723"/>
    </source>
</evidence>
<evidence type="ECO:0000313" key="8">
    <source>
        <dbReference type="EMBL" id="MDZ8119703.1"/>
    </source>
</evidence>
<sequence length="235" mass="25895">MINAPYTHRLNLFKKSRTWRTGQDDSGMIRYEDMQRVHRNMFQPARTKIASPSKNELAEVIGIDGDFTGQIVSCIGASACPIGLLQTESAATQIADALNELLSEYPDLPPTAYESIISGIGISGCASACGLNLIAGIGFHGHKKRIDGEAVEFYQLHLSGQINETQHTLAVTNAQWLVKADEVGSVVSALVRPYLEQIRKTDDDKTLKDFMASKRPLLQNEIDSDLSNIIEYIKD</sequence>
<dbReference type="Gene3D" id="3.30.413.10">
    <property type="entry name" value="Sulfite Reductase Hemoprotein, domain 1"/>
    <property type="match status" value="1"/>
</dbReference>
<keyword evidence="5" id="KW-0408">Iron</keyword>
<evidence type="ECO:0000256" key="1">
    <source>
        <dbReference type="ARBA" id="ARBA00022485"/>
    </source>
</evidence>
<dbReference type="Pfam" id="PF01077">
    <property type="entry name" value="NIR_SIR"/>
    <property type="match status" value="1"/>
</dbReference>
<protein>
    <recommendedName>
        <fullName evidence="7">Nitrite/sulphite reductase 4Fe-4S domain-containing protein</fullName>
    </recommendedName>
</protein>
<keyword evidence="3" id="KW-0479">Metal-binding</keyword>
<keyword evidence="2" id="KW-0349">Heme</keyword>
<comment type="caution">
    <text evidence="8">The sequence shown here is derived from an EMBL/GenBank/DDBJ whole genome shotgun (WGS) entry which is preliminary data.</text>
</comment>
<accession>A0ABU5MZW8</accession>
<evidence type="ECO:0000256" key="2">
    <source>
        <dbReference type="ARBA" id="ARBA00022617"/>
    </source>
</evidence>
<dbReference type="PANTHER" id="PTHR32439:SF9">
    <property type="entry name" value="BLR3264 PROTEIN"/>
    <property type="match status" value="1"/>
</dbReference>
<evidence type="ECO:0000259" key="7">
    <source>
        <dbReference type="Pfam" id="PF01077"/>
    </source>
</evidence>
<name>A0ABU5MZW8_9BACT</name>
<dbReference type="InterPro" id="IPR006067">
    <property type="entry name" value="NO2/SO3_Rdtase_4Fe4S_dom"/>
</dbReference>
<evidence type="ECO:0000313" key="9">
    <source>
        <dbReference type="Proteomes" id="UP001290861"/>
    </source>
</evidence>
<dbReference type="InterPro" id="IPR051329">
    <property type="entry name" value="NIR_SIR_4Fe-4S"/>
</dbReference>
<keyword evidence="6" id="KW-0411">Iron-sulfur</keyword>
<reference evidence="8 9" key="1">
    <citation type="journal article" date="2024" name="Appl. Environ. Microbiol.">
        <title>Pontiella agarivorans sp. nov., a novel marine anaerobic bacterium capable of degrading macroalgal polysaccharides and fixing nitrogen.</title>
        <authorList>
            <person name="Liu N."/>
            <person name="Kivenson V."/>
            <person name="Peng X."/>
            <person name="Cui Z."/>
            <person name="Lankiewicz T.S."/>
            <person name="Gosselin K.M."/>
            <person name="English C.J."/>
            <person name="Blair E.M."/>
            <person name="O'Malley M.A."/>
            <person name="Valentine D.L."/>
        </authorList>
    </citation>
    <scope>NUCLEOTIDE SEQUENCE [LARGE SCALE GENOMIC DNA]</scope>
    <source>
        <strain evidence="8 9">NLcol2</strain>
    </source>
</reference>
<keyword evidence="1" id="KW-0004">4Fe-4S</keyword>
<evidence type="ECO:0000256" key="6">
    <source>
        <dbReference type="ARBA" id="ARBA00023014"/>
    </source>
</evidence>
<organism evidence="8 9">
    <name type="scientific">Pontiella agarivorans</name>
    <dbReference type="NCBI Taxonomy" id="3038953"/>
    <lineage>
        <taxon>Bacteria</taxon>
        <taxon>Pseudomonadati</taxon>
        <taxon>Kiritimatiellota</taxon>
        <taxon>Kiritimatiellia</taxon>
        <taxon>Kiritimatiellales</taxon>
        <taxon>Pontiellaceae</taxon>
        <taxon>Pontiella</taxon>
    </lineage>
</organism>
<evidence type="ECO:0000256" key="4">
    <source>
        <dbReference type="ARBA" id="ARBA00023002"/>
    </source>
</evidence>
<keyword evidence="4" id="KW-0560">Oxidoreductase</keyword>
<gene>
    <name evidence="8" type="ORF">P9H32_13830</name>
</gene>
<dbReference type="InterPro" id="IPR045854">
    <property type="entry name" value="NO2/SO3_Rdtase_4Fe4S_sf"/>
</dbReference>
<dbReference type="Proteomes" id="UP001290861">
    <property type="component" value="Unassembled WGS sequence"/>
</dbReference>
<feature type="domain" description="Nitrite/sulphite reductase 4Fe-4S" evidence="7">
    <location>
        <begin position="65"/>
        <end position="201"/>
    </location>
</feature>
<dbReference type="SUPFAM" id="SSF56014">
    <property type="entry name" value="Nitrite and sulphite reductase 4Fe-4S domain-like"/>
    <property type="match status" value="1"/>
</dbReference>
<keyword evidence="9" id="KW-1185">Reference proteome</keyword>
<dbReference type="EMBL" id="JARVCO010000012">
    <property type="protein sequence ID" value="MDZ8119703.1"/>
    <property type="molecule type" value="Genomic_DNA"/>
</dbReference>
<evidence type="ECO:0000256" key="5">
    <source>
        <dbReference type="ARBA" id="ARBA00023004"/>
    </source>
</evidence>
<dbReference type="RefSeq" id="WP_322609487.1">
    <property type="nucleotide sequence ID" value="NZ_JARVCO010000012.1"/>
</dbReference>
<proteinExistence type="predicted"/>